<reference evidence="1 2" key="1">
    <citation type="journal article" date="2016" name="Nat. Commun.">
        <title>Thousands of microbial genomes shed light on interconnected biogeochemical processes in an aquifer system.</title>
        <authorList>
            <person name="Anantharaman K."/>
            <person name="Brown C.T."/>
            <person name="Hug L.A."/>
            <person name="Sharon I."/>
            <person name="Castelle C.J."/>
            <person name="Probst A.J."/>
            <person name="Thomas B.C."/>
            <person name="Singh A."/>
            <person name="Wilkins M.J."/>
            <person name="Karaoz U."/>
            <person name="Brodie E.L."/>
            <person name="Williams K.H."/>
            <person name="Hubbard S.S."/>
            <person name="Banfield J.F."/>
        </authorList>
    </citation>
    <scope>NUCLEOTIDE SEQUENCE [LARGE SCALE GENOMIC DNA]</scope>
</reference>
<comment type="caution">
    <text evidence="1">The sequence shown here is derived from an EMBL/GenBank/DDBJ whole genome shotgun (WGS) entry which is preliminary data.</text>
</comment>
<dbReference type="Proteomes" id="UP000185809">
    <property type="component" value="Unassembled WGS sequence"/>
</dbReference>
<proteinExistence type="predicted"/>
<accession>A0A1F6X317</accession>
<protein>
    <submittedName>
        <fullName evidence="1">Uncharacterized protein</fullName>
    </submittedName>
</protein>
<dbReference type="EMBL" id="MFUP01000002">
    <property type="protein sequence ID" value="OGI88481.1"/>
    <property type="molecule type" value="Genomic_DNA"/>
</dbReference>
<sequence length="130" mass="14404">MSEIMGGSDFQEFEEKLKRDLDDLEARSKPLDELVVEELFNVEDVISHSCATSFTPISEMMIGGESPVYHGGLTTKLILQVTPNHISLPVRTLVFPGYSIVKGGDSIVAKIPRYEIFGDSIANANNNRKF</sequence>
<evidence type="ECO:0000313" key="1">
    <source>
        <dbReference type="EMBL" id="OGI88481.1"/>
    </source>
</evidence>
<gene>
    <name evidence="1" type="ORF">A2995_00845</name>
</gene>
<dbReference type="AlphaFoldDB" id="A0A1F6X317"/>
<evidence type="ECO:0000313" key="2">
    <source>
        <dbReference type="Proteomes" id="UP000185809"/>
    </source>
</evidence>
<name>A0A1F6X317_9BACT</name>
<organism evidence="1 2">
    <name type="scientific">Candidatus Nomurabacteria bacterium RIFCSPLOWO2_01_FULL_33_24</name>
    <dbReference type="NCBI Taxonomy" id="1801765"/>
    <lineage>
        <taxon>Bacteria</taxon>
        <taxon>Candidatus Nomuraibacteriota</taxon>
    </lineage>
</organism>